<dbReference type="GO" id="GO:0016740">
    <property type="term" value="F:transferase activity"/>
    <property type="evidence" value="ECO:0007669"/>
    <property type="project" value="UniProtKB-KW"/>
</dbReference>
<accession>A0A5N5DWF5</accession>
<evidence type="ECO:0000313" key="1">
    <source>
        <dbReference type="EMBL" id="KAB2581781.1"/>
    </source>
</evidence>
<dbReference type="Proteomes" id="UP000325576">
    <property type="component" value="Unassembled WGS sequence"/>
</dbReference>
<gene>
    <name evidence="1" type="ORF">BS297_29120</name>
</gene>
<dbReference type="AlphaFoldDB" id="A0A5N5DWF5"/>
<dbReference type="SUPFAM" id="SSF53474">
    <property type="entry name" value="alpha/beta-Hydrolases"/>
    <property type="match status" value="1"/>
</dbReference>
<protein>
    <submittedName>
        <fullName evidence="1">Homoserine O-acetyltransferase</fullName>
    </submittedName>
</protein>
<keyword evidence="1" id="KW-0808">Transferase</keyword>
<feature type="non-terminal residue" evidence="1">
    <location>
        <position position="81"/>
    </location>
</feature>
<name>A0A5N5DWF5_RHOER</name>
<comment type="caution">
    <text evidence="1">The sequence shown here is derived from an EMBL/GenBank/DDBJ whole genome shotgun (WGS) entry which is preliminary data.</text>
</comment>
<dbReference type="EMBL" id="MRBO01000790">
    <property type="protein sequence ID" value="KAB2581781.1"/>
    <property type="molecule type" value="Genomic_DNA"/>
</dbReference>
<sequence length="81" mass="8478">MTVNELEPRIDLLPPPDGQVGFVDIGALELESGAVLPSVSLAVQRWGELSPNRDNVVLVEHALTGDSHVTGPISANQPSPG</sequence>
<organism evidence="1 2">
    <name type="scientific">Rhodococcus erythropolis</name>
    <name type="common">Arthrobacter picolinophilus</name>
    <dbReference type="NCBI Taxonomy" id="1833"/>
    <lineage>
        <taxon>Bacteria</taxon>
        <taxon>Bacillati</taxon>
        <taxon>Actinomycetota</taxon>
        <taxon>Actinomycetes</taxon>
        <taxon>Mycobacteriales</taxon>
        <taxon>Nocardiaceae</taxon>
        <taxon>Rhodococcus</taxon>
        <taxon>Rhodococcus erythropolis group</taxon>
    </lineage>
</organism>
<proteinExistence type="predicted"/>
<reference evidence="1 2" key="1">
    <citation type="journal article" date="2017" name="Poromechanics V (2013)">
        <title>Genomic Characterization of the Arsenic-Tolerant Actinobacterium, &lt;i&gt;Rhodococcus erythropolis&lt;/i&gt; S43.</title>
        <authorList>
            <person name="Retamal-Morales G."/>
            <person name="Mehnert M."/>
            <person name="Schwabe R."/>
            <person name="Tischler D."/>
            <person name="Schloemann M."/>
            <person name="Levican G.J."/>
        </authorList>
    </citation>
    <scope>NUCLEOTIDE SEQUENCE [LARGE SCALE GENOMIC DNA]</scope>
    <source>
        <strain evidence="1 2">S43</strain>
    </source>
</reference>
<evidence type="ECO:0000313" key="2">
    <source>
        <dbReference type="Proteomes" id="UP000325576"/>
    </source>
</evidence>
<dbReference type="InterPro" id="IPR029058">
    <property type="entry name" value="AB_hydrolase_fold"/>
</dbReference>
<dbReference type="Gene3D" id="3.40.50.1820">
    <property type="entry name" value="alpha/beta hydrolase"/>
    <property type="match status" value="1"/>
</dbReference>